<evidence type="ECO:0000313" key="1">
    <source>
        <dbReference type="EMBL" id="SVC64734.1"/>
    </source>
</evidence>
<feature type="non-terminal residue" evidence="1">
    <location>
        <position position="150"/>
    </location>
</feature>
<dbReference type="SUPFAM" id="SSF52540">
    <property type="entry name" value="P-loop containing nucleoside triphosphate hydrolases"/>
    <property type="match status" value="1"/>
</dbReference>
<proteinExistence type="predicted"/>
<dbReference type="AlphaFoldDB" id="A0A382NU77"/>
<dbReference type="InterPro" id="IPR027417">
    <property type="entry name" value="P-loop_NTPase"/>
</dbReference>
<sequence length="150" mass="17668">MLDFGHKKNFNDHDYYVSKSNFFAFNVIDKWPKWEKKILNICGEKFSGKTHLANVFKSKSKALLINYNKINDDIFKKIKLFESIIIDDFNDNLNEKLLYSIFNLVDQDNKYMLINSKMPISEIKFKLPDMISRSKNCLVAKIESPDDDLI</sequence>
<protein>
    <recommendedName>
        <fullName evidence="2">Chromosomal replication initiator protein DnaA domain-containing protein</fullName>
    </recommendedName>
</protein>
<accession>A0A382NU77</accession>
<evidence type="ECO:0008006" key="2">
    <source>
        <dbReference type="Google" id="ProtNLM"/>
    </source>
</evidence>
<name>A0A382NU77_9ZZZZ</name>
<reference evidence="1" key="1">
    <citation type="submission" date="2018-05" db="EMBL/GenBank/DDBJ databases">
        <authorList>
            <person name="Lanie J.A."/>
            <person name="Ng W.-L."/>
            <person name="Kazmierczak K.M."/>
            <person name="Andrzejewski T.M."/>
            <person name="Davidsen T.M."/>
            <person name="Wayne K.J."/>
            <person name="Tettelin H."/>
            <person name="Glass J.I."/>
            <person name="Rusch D."/>
            <person name="Podicherti R."/>
            <person name="Tsui H.-C.T."/>
            <person name="Winkler M.E."/>
        </authorList>
    </citation>
    <scope>NUCLEOTIDE SEQUENCE</scope>
</reference>
<organism evidence="1">
    <name type="scientific">marine metagenome</name>
    <dbReference type="NCBI Taxonomy" id="408172"/>
    <lineage>
        <taxon>unclassified sequences</taxon>
        <taxon>metagenomes</taxon>
        <taxon>ecological metagenomes</taxon>
    </lineage>
</organism>
<dbReference type="Gene3D" id="3.40.50.300">
    <property type="entry name" value="P-loop containing nucleotide triphosphate hydrolases"/>
    <property type="match status" value="1"/>
</dbReference>
<gene>
    <name evidence="1" type="ORF">METZ01_LOCUS317588</name>
</gene>
<dbReference type="EMBL" id="UINC01102819">
    <property type="protein sequence ID" value="SVC64734.1"/>
    <property type="molecule type" value="Genomic_DNA"/>
</dbReference>